<evidence type="ECO:0008006" key="3">
    <source>
        <dbReference type="Google" id="ProtNLM"/>
    </source>
</evidence>
<organism evidence="1 2">
    <name type="scientific">Salegentibacter maritimus</name>
    <dbReference type="NCBI Taxonomy" id="2794347"/>
    <lineage>
        <taxon>Bacteria</taxon>
        <taxon>Pseudomonadati</taxon>
        <taxon>Bacteroidota</taxon>
        <taxon>Flavobacteriia</taxon>
        <taxon>Flavobacteriales</taxon>
        <taxon>Flavobacteriaceae</taxon>
        <taxon>Salegentibacter</taxon>
    </lineage>
</organism>
<evidence type="ECO:0000313" key="1">
    <source>
        <dbReference type="EMBL" id="MBI6121454.1"/>
    </source>
</evidence>
<dbReference type="EMBL" id="JAEHNY010000021">
    <property type="protein sequence ID" value="MBI6121454.1"/>
    <property type="molecule type" value="Genomic_DNA"/>
</dbReference>
<accession>A0ABS0TK57</accession>
<dbReference type="RefSeq" id="WP_198639539.1">
    <property type="nucleotide sequence ID" value="NZ_JAEHNY010000021.1"/>
</dbReference>
<protein>
    <recommendedName>
        <fullName evidence="3">GyrI-like small molecule binding domain-containing protein</fullName>
    </recommendedName>
</protein>
<name>A0ABS0TK57_9FLAO</name>
<gene>
    <name evidence="1" type="ORF">I6U50_15645</name>
</gene>
<evidence type="ECO:0000313" key="2">
    <source>
        <dbReference type="Proteomes" id="UP000635665"/>
    </source>
</evidence>
<reference evidence="1 2" key="1">
    <citation type="submission" date="2020-12" db="EMBL/GenBank/DDBJ databases">
        <title>Salegentibacter orientalis sp. nov., isolated from costal sediment.</title>
        <authorList>
            <person name="Lian F.-B."/>
        </authorList>
    </citation>
    <scope>NUCLEOTIDE SEQUENCE [LARGE SCALE GENOMIC DNA]</scope>
    <source>
        <strain evidence="1 2">F60176</strain>
    </source>
</reference>
<sequence>MEHTIKMFLKIGKEEHIKDLYENGTVYINTIEYFRKIEDEELRGDGYEGASEIINSLPGTFKIPGIDREFKYEKIHIKKSFEKVLGNIYSLYCISSKGFPNPLDFKLDEKNLRFGTHCLMIKDNQYFFNKIQSELKKRGFEYKHGFVDYYDKDKISNKKLTLFDKPKEFEYQK</sequence>
<comment type="caution">
    <text evidence="1">The sequence shown here is derived from an EMBL/GenBank/DDBJ whole genome shotgun (WGS) entry which is preliminary data.</text>
</comment>
<dbReference type="Proteomes" id="UP000635665">
    <property type="component" value="Unassembled WGS sequence"/>
</dbReference>
<keyword evidence="2" id="KW-1185">Reference proteome</keyword>
<proteinExistence type="predicted"/>